<dbReference type="EMBL" id="FKJW01000004">
    <property type="protein sequence ID" value="SAJ96546.1"/>
    <property type="molecule type" value="Genomic_DNA"/>
</dbReference>
<gene>
    <name evidence="1" type="ORF">UA18_03447</name>
</gene>
<protein>
    <recommendedName>
        <fullName evidence="3">Bacteriophage protein</fullName>
    </recommendedName>
</protein>
<evidence type="ECO:0008006" key="3">
    <source>
        <dbReference type="Google" id="ProtNLM"/>
    </source>
</evidence>
<reference evidence="1 2" key="1">
    <citation type="submission" date="2016-04" db="EMBL/GenBank/DDBJ databases">
        <authorList>
            <person name="Peeters C."/>
        </authorList>
    </citation>
    <scope>NUCLEOTIDE SEQUENCE [LARGE SCALE GENOMIC DNA]</scope>
    <source>
        <strain evidence="1">LMG 29311</strain>
    </source>
</reference>
<evidence type="ECO:0000313" key="2">
    <source>
        <dbReference type="Proteomes" id="UP000196218"/>
    </source>
</evidence>
<proteinExistence type="predicted"/>
<accession>A0ABD7L714</accession>
<sequence>MRANFEPTMSNMRNFTSPYKFREYPKHVTLADGSYVVVNNPEEEAAAIGEESAGEGGTEALRDALMAEARALGLNPHHRSGIDKLREMIAGAKG</sequence>
<dbReference type="AlphaFoldDB" id="A0ABD7L714"/>
<comment type="caution">
    <text evidence="1">The sequence shown here is derived from an EMBL/GenBank/DDBJ whole genome shotgun (WGS) entry which is preliminary data.</text>
</comment>
<evidence type="ECO:0000313" key="1">
    <source>
        <dbReference type="EMBL" id="SAJ96546.1"/>
    </source>
</evidence>
<organism evidence="1 2">
    <name type="scientific">Burkholderia multivorans</name>
    <dbReference type="NCBI Taxonomy" id="87883"/>
    <lineage>
        <taxon>Bacteria</taxon>
        <taxon>Pseudomonadati</taxon>
        <taxon>Pseudomonadota</taxon>
        <taxon>Betaproteobacteria</taxon>
        <taxon>Burkholderiales</taxon>
        <taxon>Burkholderiaceae</taxon>
        <taxon>Burkholderia</taxon>
        <taxon>Burkholderia cepacia complex</taxon>
    </lineage>
</organism>
<name>A0ABD7L714_9BURK</name>
<dbReference type="Proteomes" id="UP000196218">
    <property type="component" value="Unassembled WGS sequence"/>
</dbReference>